<dbReference type="GO" id="GO:0005125">
    <property type="term" value="F:cytokine activity"/>
    <property type="evidence" value="ECO:0007669"/>
    <property type="project" value="UniProtKB-KW"/>
</dbReference>
<evidence type="ECO:0000256" key="8">
    <source>
        <dbReference type="ARBA" id="ARBA00030364"/>
    </source>
</evidence>
<name>A0A6J3R8K3_TURTR</name>
<dbReference type="OrthoDB" id="9680893at2759"/>
<dbReference type="PANTHER" id="PTHR48489:SF1">
    <property type="entry name" value="INTERLEUKIN-3"/>
    <property type="match status" value="1"/>
</dbReference>
<evidence type="ECO:0000256" key="1">
    <source>
        <dbReference type="ARBA" id="ARBA00004613"/>
    </source>
</evidence>
<dbReference type="FunCoup" id="A0A6J3R8K3">
    <property type="interactions" value="178"/>
</dbReference>
<feature type="signal peptide" evidence="12">
    <location>
        <begin position="1"/>
        <end position="23"/>
    </location>
</feature>
<dbReference type="GO" id="GO:0005135">
    <property type="term" value="F:interleukin-3 receptor binding"/>
    <property type="evidence" value="ECO:0007669"/>
    <property type="project" value="InterPro"/>
</dbReference>
<evidence type="ECO:0000256" key="7">
    <source>
        <dbReference type="ARBA" id="ARBA00023030"/>
    </source>
</evidence>
<keyword evidence="4" id="KW-0202">Cytokine</keyword>
<organism evidence="13 14">
    <name type="scientific">Tursiops truncatus</name>
    <name type="common">Atlantic bottle-nosed dolphin</name>
    <name type="synonym">Delphinus truncatus</name>
    <dbReference type="NCBI Taxonomy" id="9739"/>
    <lineage>
        <taxon>Eukaryota</taxon>
        <taxon>Metazoa</taxon>
        <taxon>Chordata</taxon>
        <taxon>Craniata</taxon>
        <taxon>Vertebrata</taxon>
        <taxon>Euteleostomi</taxon>
        <taxon>Mammalia</taxon>
        <taxon>Eutheria</taxon>
        <taxon>Laurasiatheria</taxon>
        <taxon>Artiodactyla</taxon>
        <taxon>Whippomorpha</taxon>
        <taxon>Cetacea</taxon>
        <taxon>Odontoceti</taxon>
        <taxon>Delphinidae</taxon>
        <taxon>Tursiops</taxon>
    </lineage>
</organism>
<sequence>MRSLPILHWLLFLLTLHTPQAQGAPVKTPGTQQCYVLNLIREIINELDKLPVASEVSSWDKVGKGQGRAGRCLRPTGLMGSLPLPLQDFLNSNEKRRLMVRVQPHTWVHLGGSPFTSCLGDLRHKTRLWMSNLEEFLTFATNSLGEDSKIKKNLKEIQPILPTTTSTEEPILIEKDNLGDFRVKLKEYLSAIRDSLNCKNT</sequence>
<dbReference type="GO" id="GO:0008083">
    <property type="term" value="F:growth factor activity"/>
    <property type="evidence" value="ECO:0007669"/>
    <property type="project" value="UniProtKB-KW"/>
</dbReference>
<keyword evidence="13" id="KW-1185">Reference proteome</keyword>
<evidence type="ECO:0000313" key="13">
    <source>
        <dbReference type="Proteomes" id="UP000245320"/>
    </source>
</evidence>
<dbReference type="AlphaFoldDB" id="A0A6J3R8K3"/>
<dbReference type="InParanoid" id="A0A6J3R8K3"/>
<evidence type="ECO:0000256" key="9">
    <source>
        <dbReference type="ARBA" id="ARBA00031944"/>
    </source>
</evidence>
<evidence type="ECO:0000256" key="11">
    <source>
        <dbReference type="ARBA" id="ARBA00033034"/>
    </source>
</evidence>
<dbReference type="Proteomes" id="UP000245320">
    <property type="component" value="Chromosome 3"/>
</dbReference>
<keyword evidence="6 12" id="KW-0732">Signal</keyword>
<gene>
    <name evidence="14" type="primary">LOC101316288</name>
</gene>
<dbReference type="Gene3D" id="1.20.1250.10">
    <property type="match status" value="1"/>
</dbReference>
<evidence type="ECO:0000256" key="10">
    <source>
        <dbReference type="ARBA" id="ARBA00032468"/>
    </source>
</evidence>
<dbReference type="GO" id="GO:0005615">
    <property type="term" value="C:extracellular space"/>
    <property type="evidence" value="ECO:0007669"/>
    <property type="project" value="UniProtKB-KW"/>
</dbReference>
<accession>A0A6J3R8K3</accession>
<feature type="chain" id="PRO_5026655761" description="Interleukin-3" evidence="12">
    <location>
        <begin position="24"/>
        <end position="201"/>
    </location>
</feature>
<proteinExistence type="inferred from homology"/>
<evidence type="ECO:0000256" key="5">
    <source>
        <dbReference type="ARBA" id="ARBA00022525"/>
    </source>
</evidence>
<evidence type="ECO:0000256" key="6">
    <source>
        <dbReference type="ARBA" id="ARBA00022729"/>
    </source>
</evidence>
<dbReference type="RefSeq" id="XP_033710952.1">
    <property type="nucleotide sequence ID" value="XM_033855061.1"/>
</dbReference>
<dbReference type="PANTHER" id="PTHR48489">
    <property type="entry name" value="INTERLEUKIN-3"/>
    <property type="match status" value="1"/>
</dbReference>
<evidence type="ECO:0000256" key="4">
    <source>
        <dbReference type="ARBA" id="ARBA00022514"/>
    </source>
</evidence>
<reference evidence="14" key="1">
    <citation type="submission" date="2025-08" db="UniProtKB">
        <authorList>
            <consortium name="RefSeq"/>
        </authorList>
    </citation>
    <scope>IDENTIFICATION</scope>
    <source>
        <tissue evidence="14">Spleen</tissue>
    </source>
</reference>
<protein>
    <recommendedName>
        <fullName evidence="3">Interleukin-3</fullName>
    </recommendedName>
    <alternativeName>
        <fullName evidence="9">Hematopoietic growth factor</fullName>
    </alternativeName>
    <alternativeName>
        <fullName evidence="8">Mast cell growth factor</fullName>
    </alternativeName>
    <alternativeName>
        <fullName evidence="11">Multipotential colony-stimulating factor</fullName>
    </alternativeName>
    <alternativeName>
        <fullName evidence="10">P-cell-stimulating factor</fullName>
    </alternativeName>
</protein>
<keyword evidence="7" id="KW-0339">Growth factor</keyword>
<dbReference type="Pfam" id="PF02059">
    <property type="entry name" value="IL3"/>
    <property type="match status" value="1"/>
</dbReference>
<keyword evidence="5" id="KW-0964">Secreted</keyword>
<evidence type="ECO:0000256" key="3">
    <source>
        <dbReference type="ARBA" id="ARBA00019466"/>
    </source>
</evidence>
<dbReference type="SUPFAM" id="SSF47266">
    <property type="entry name" value="4-helical cytokines"/>
    <property type="match status" value="1"/>
</dbReference>
<dbReference type="GO" id="GO:0006955">
    <property type="term" value="P:immune response"/>
    <property type="evidence" value="ECO:0007669"/>
    <property type="project" value="InterPro"/>
</dbReference>
<evidence type="ECO:0000256" key="12">
    <source>
        <dbReference type="SAM" id="SignalP"/>
    </source>
</evidence>
<comment type="subcellular location">
    <subcellularLocation>
        <location evidence="1">Secreted</location>
    </subcellularLocation>
</comment>
<dbReference type="InterPro" id="IPR009079">
    <property type="entry name" value="4_helix_cytokine-like_core"/>
</dbReference>
<evidence type="ECO:0000256" key="2">
    <source>
        <dbReference type="ARBA" id="ARBA00008547"/>
    </source>
</evidence>
<comment type="similarity">
    <text evidence="2">Belongs to the IL-3 family.</text>
</comment>
<evidence type="ECO:0000313" key="14">
    <source>
        <dbReference type="RefSeq" id="XP_033710952.1"/>
    </source>
</evidence>
<dbReference type="InterPro" id="IPR002183">
    <property type="entry name" value="IL-3"/>
</dbReference>